<sequence>MFKGVKSSKGKMLISKLNINIAVSNYQGT</sequence>
<proteinExistence type="predicted"/>
<dbReference type="AlphaFoldDB" id="A0A6C0IN83"/>
<dbReference type="EMBL" id="MN740213">
    <property type="protein sequence ID" value="QHT94040.1"/>
    <property type="molecule type" value="Genomic_DNA"/>
</dbReference>
<protein>
    <submittedName>
        <fullName evidence="1">Uncharacterized protein</fullName>
    </submittedName>
</protein>
<name>A0A6C0IN83_9ZZZZ</name>
<reference evidence="1" key="1">
    <citation type="journal article" date="2020" name="Nature">
        <title>Giant virus diversity and host interactions through global metagenomics.</title>
        <authorList>
            <person name="Schulz F."/>
            <person name="Roux S."/>
            <person name="Paez-Espino D."/>
            <person name="Jungbluth S."/>
            <person name="Walsh D.A."/>
            <person name="Denef V.J."/>
            <person name="McMahon K.D."/>
            <person name="Konstantinidis K.T."/>
            <person name="Eloe-Fadrosh E.A."/>
            <person name="Kyrpides N.C."/>
            <person name="Woyke T."/>
        </authorList>
    </citation>
    <scope>NUCLEOTIDE SEQUENCE</scope>
    <source>
        <strain evidence="1">GVMAG-M-3300024258-14</strain>
    </source>
</reference>
<accession>A0A6C0IN83</accession>
<organism evidence="1">
    <name type="scientific">viral metagenome</name>
    <dbReference type="NCBI Taxonomy" id="1070528"/>
    <lineage>
        <taxon>unclassified sequences</taxon>
        <taxon>metagenomes</taxon>
        <taxon>organismal metagenomes</taxon>
    </lineage>
</organism>
<evidence type="ECO:0000313" key="1">
    <source>
        <dbReference type="EMBL" id="QHT94040.1"/>
    </source>
</evidence>